<gene>
    <name evidence="3" type="ORF">TresaDRAFT_1680</name>
</gene>
<comment type="caution">
    <text evidence="3">The sequence shown here is derived from an EMBL/GenBank/DDBJ whole genome shotgun (WGS) entry which is preliminary data.</text>
</comment>
<dbReference type="PANTHER" id="PTHR43053:SF3">
    <property type="entry name" value="ALPHA-GALACTOSIDASE C-RELATED"/>
    <property type="match status" value="1"/>
</dbReference>
<dbReference type="STRING" id="907348.TresaDRAFT_1680"/>
<dbReference type="eggNOG" id="COG3345">
    <property type="taxonomic scope" value="Bacteria"/>
</dbReference>
<sequence length="640" mass="71579">MADSSGGEDLLDMLSERIEYMYEGAGERDECSRTFARFSINNLIGRFIPEGCRSFCLENDFSFYGSGWQSWGFGGEVACGKAQEKYFPVIPQWKQYFTPPGRRRGISRRALVGCFIMYLRWNVGGRNVYLALCSTGNCRTGTSALPPVVFGVDRNAREIACSVISDGHEWRRGDKIAELFVFGADGFFELKDSVRALYSHDDGERFGRLSFLGGGMIGGWESWYNHYADINWNLIRADLDSLDTSQNIVKVQFIDGGKPCVFQVDDGWERALGDWDADKSRFPSGMRALASEISSRGYVPGLWLAPFIVDFRSEFARNHRDWILCDKKGKPVAAGMNPLWGASFGKEQPSLPHSYFCLDLSRGDVLDYLDSLMEKVIEEWGFRYIKLDFLFAGMLVGNFAREGAPYEWYDKAVRVLTRRTVNAAGEGVAYLGCGLPFENSFNAFPLSRIGPDTKEAWDVGWLRAAHFPARTSAFANMQSTLGHAFWDGAVFLNDPDVVFMRSENIMLSDKEKILIALVNFLFASQLMYSDDPTEFDVSREGKLTEKICGLFGKFGGIEFGVENISPVAYSVFSRNGKYRGIINLGDSPLRAERKTVAGAGTDDAALEPVIEFASGRGNALVFEPHSISLYEVRYGGAERK</sequence>
<dbReference type="EMBL" id="AGRW01000045">
    <property type="protein sequence ID" value="EIC01928.1"/>
    <property type="molecule type" value="Genomic_DNA"/>
</dbReference>
<name>H7EKM3_9SPIR</name>
<evidence type="ECO:0000256" key="2">
    <source>
        <dbReference type="ARBA" id="ARBA00023295"/>
    </source>
</evidence>
<dbReference type="Pfam" id="PF02065">
    <property type="entry name" value="Melibiase"/>
    <property type="match status" value="1"/>
</dbReference>
<dbReference type="InterPro" id="IPR050985">
    <property type="entry name" value="Alpha-glycosidase_related"/>
</dbReference>
<evidence type="ECO:0000313" key="4">
    <source>
        <dbReference type="Proteomes" id="UP000003571"/>
    </source>
</evidence>
<dbReference type="InterPro" id="IPR013785">
    <property type="entry name" value="Aldolase_TIM"/>
</dbReference>
<protein>
    <submittedName>
        <fullName evidence="3">Glycoside hydrolase clan GH-D</fullName>
    </submittedName>
</protein>
<keyword evidence="2" id="KW-0326">Glycosidase</keyword>
<evidence type="ECO:0000256" key="1">
    <source>
        <dbReference type="ARBA" id="ARBA00022801"/>
    </source>
</evidence>
<accession>H7EKM3</accession>
<proteinExistence type="predicted"/>
<dbReference type="InterPro" id="IPR017853">
    <property type="entry name" value="GH"/>
</dbReference>
<dbReference type="Gene3D" id="3.20.20.70">
    <property type="entry name" value="Aldolase class I"/>
    <property type="match status" value="1"/>
</dbReference>
<dbReference type="GO" id="GO:0004557">
    <property type="term" value="F:alpha-galactosidase activity"/>
    <property type="evidence" value="ECO:0007669"/>
    <property type="project" value="InterPro"/>
</dbReference>
<organism evidence="3 4">
    <name type="scientific">Treponema saccharophilum DSM 2985</name>
    <dbReference type="NCBI Taxonomy" id="907348"/>
    <lineage>
        <taxon>Bacteria</taxon>
        <taxon>Pseudomonadati</taxon>
        <taxon>Spirochaetota</taxon>
        <taxon>Spirochaetia</taxon>
        <taxon>Spirochaetales</taxon>
        <taxon>Treponemataceae</taxon>
        <taxon>Treponema</taxon>
    </lineage>
</organism>
<dbReference type="PANTHER" id="PTHR43053">
    <property type="entry name" value="GLYCOSIDASE FAMILY 31"/>
    <property type="match status" value="1"/>
</dbReference>
<keyword evidence="1 3" id="KW-0378">Hydrolase</keyword>
<dbReference type="PATRIC" id="fig|907348.3.peg.1446"/>
<dbReference type="SUPFAM" id="SSF51445">
    <property type="entry name" value="(Trans)glycosidases"/>
    <property type="match status" value="1"/>
</dbReference>
<reference evidence="3 4" key="1">
    <citation type="submission" date="2011-09" db="EMBL/GenBank/DDBJ databases">
        <title>The draft genome of Treponema saccharophilum DSM 2985.</title>
        <authorList>
            <consortium name="US DOE Joint Genome Institute (JGI-PGF)"/>
            <person name="Lucas S."/>
            <person name="Copeland A."/>
            <person name="Lapidus A."/>
            <person name="Glavina del Rio T."/>
            <person name="Dalin E."/>
            <person name="Tice H."/>
            <person name="Bruce D."/>
            <person name="Goodwin L."/>
            <person name="Pitluck S."/>
            <person name="Peters L."/>
            <person name="Kyrpides N."/>
            <person name="Mavromatis K."/>
            <person name="Ivanova N."/>
            <person name="Markowitz V."/>
            <person name="Cheng J.-F."/>
            <person name="Hugenholtz P."/>
            <person name="Woyke T."/>
            <person name="Wu D."/>
            <person name="Gronow S."/>
            <person name="Wellnitz S."/>
            <person name="Brambilla E."/>
            <person name="Klenk H.-P."/>
            <person name="Eisen J.A."/>
        </authorList>
    </citation>
    <scope>NUCLEOTIDE SEQUENCE [LARGE SCALE GENOMIC DNA]</scope>
    <source>
        <strain evidence="3 4">DSM 2985</strain>
    </source>
</reference>
<dbReference type="AlphaFoldDB" id="H7EKM3"/>
<evidence type="ECO:0000313" key="3">
    <source>
        <dbReference type="EMBL" id="EIC01928.1"/>
    </source>
</evidence>
<keyword evidence="4" id="KW-1185">Reference proteome</keyword>
<dbReference type="Proteomes" id="UP000003571">
    <property type="component" value="Unassembled WGS sequence"/>
</dbReference>
<dbReference type="GO" id="GO:0016052">
    <property type="term" value="P:carbohydrate catabolic process"/>
    <property type="evidence" value="ECO:0007669"/>
    <property type="project" value="InterPro"/>
</dbReference>
<dbReference type="CDD" id="cd14791">
    <property type="entry name" value="GH36"/>
    <property type="match status" value="1"/>
</dbReference>
<dbReference type="InterPro" id="IPR002252">
    <property type="entry name" value="Glyco_hydro_36"/>
</dbReference>